<comment type="caution">
    <text evidence="2">The sequence shown here is derived from an EMBL/GenBank/DDBJ whole genome shotgun (WGS) entry which is preliminary data.</text>
</comment>
<proteinExistence type="predicted"/>
<dbReference type="Proteomes" id="UP000534388">
    <property type="component" value="Unassembled WGS sequence"/>
</dbReference>
<dbReference type="EMBL" id="JACEZT010000007">
    <property type="protein sequence ID" value="MBA5637773.1"/>
    <property type="molecule type" value="Genomic_DNA"/>
</dbReference>
<protein>
    <submittedName>
        <fullName evidence="2">Uncharacterized protein</fullName>
    </submittedName>
</protein>
<evidence type="ECO:0000313" key="3">
    <source>
        <dbReference type="Proteomes" id="UP000534388"/>
    </source>
</evidence>
<evidence type="ECO:0000256" key="1">
    <source>
        <dbReference type="SAM" id="MobiDB-lite"/>
    </source>
</evidence>
<gene>
    <name evidence="2" type="ORF">H3H37_11985</name>
</gene>
<feature type="compositionally biased region" description="Basic and acidic residues" evidence="1">
    <location>
        <begin position="84"/>
        <end position="103"/>
    </location>
</feature>
<evidence type="ECO:0000313" key="2">
    <source>
        <dbReference type="EMBL" id="MBA5637773.1"/>
    </source>
</evidence>
<reference evidence="2 3" key="1">
    <citation type="submission" date="2020-07" db="EMBL/GenBank/DDBJ databases">
        <title>Novel species isolated from subtropical streams in China.</title>
        <authorList>
            <person name="Lu H."/>
        </authorList>
    </citation>
    <scope>NUCLEOTIDE SEQUENCE [LARGE SCALE GENOMIC DNA]</scope>
    <source>
        <strain evidence="2 3">LX20W</strain>
    </source>
</reference>
<keyword evidence="3" id="KW-1185">Reference proteome</keyword>
<feature type="region of interest" description="Disordered" evidence="1">
    <location>
        <begin position="83"/>
        <end position="103"/>
    </location>
</feature>
<accession>A0A7W2ESG5</accession>
<dbReference type="AlphaFoldDB" id="A0A7W2ESG5"/>
<organism evidence="2 3">
    <name type="scientific">Rugamonas brunnea</name>
    <dbReference type="NCBI Taxonomy" id="2758569"/>
    <lineage>
        <taxon>Bacteria</taxon>
        <taxon>Pseudomonadati</taxon>
        <taxon>Pseudomonadota</taxon>
        <taxon>Betaproteobacteria</taxon>
        <taxon>Burkholderiales</taxon>
        <taxon>Oxalobacteraceae</taxon>
        <taxon>Telluria group</taxon>
        <taxon>Rugamonas</taxon>
    </lineage>
</organism>
<sequence length="103" mass="11760">MILLGLLSFEWLAMLTFLYNGRRRAAAIPAGVAGVAARRAVRVPLQQNATIPYAFLQNAEHAYQRLLRELRYSLSGNMASLLPEQRRTGPSEEVDRRWSEETW</sequence>
<dbReference type="RefSeq" id="WP_182162702.1">
    <property type="nucleotide sequence ID" value="NZ_JACEZT010000007.1"/>
</dbReference>
<name>A0A7W2ESG5_9BURK</name>